<dbReference type="PANTHER" id="PTHR24321:SF8">
    <property type="entry name" value="ESTRADIOL 17-BETA-DEHYDROGENASE 8-RELATED"/>
    <property type="match status" value="1"/>
</dbReference>
<evidence type="ECO:0000256" key="2">
    <source>
        <dbReference type="ARBA" id="ARBA00023002"/>
    </source>
</evidence>
<dbReference type="InterPro" id="IPR036291">
    <property type="entry name" value="NAD(P)-bd_dom_sf"/>
</dbReference>
<dbReference type="EMBL" id="VDFU01000004">
    <property type="protein sequence ID" value="TNC51641.1"/>
    <property type="molecule type" value="Genomic_DNA"/>
</dbReference>
<sequence length="287" mass="30320">MGGVLASAAKPGRRPRQVLSTYRRGAGRIPRLEGRAGGEVTGSRHPSLEGRVTLVTGGATGIGAAHVEAFCAQGARVVFLDMDEASGRSLATATGALFLACDLTDLAALDTAMARAAAELGSIEILVNNAADDARHDLLDVTAESFEHGIAVNLRHLVFASKAVVPGMRARGRGVILNTGSISWRGGFGGMPLYMTAKAGIEGLTRALARDLGPDRIRVNCIVPGWIMTEKQLRERVDEAGRRMIAERQFLPDPVQPHDVAALATWLASDDARACTAQCFIVDGGWI</sequence>
<protein>
    <submittedName>
        <fullName evidence="3">SDR family oxidoreductase</fullName>
    </submittedName>
</protein>
<dbReference type="PRINTS" id="PR00081">
    <property type="entry name" value="GDHRDH"/>
</dbReference>
<dbReference type="CDD" id="cd05233">
    <property type="entry name" value="SDR_c"/>
    <property type="match status" value="1"/>
</dbReference>
<dbReference type="GO" id="GO:0016491">
    <property type="term" value="F:oxidoreductase activity"/>
    <property type="evidence" value="ECO:0007669"/>
    <property type="project" value="UniProtKB-KW"/>
</dbReference>
<dbReference type="PANTHER" id="PTHR24321">
    <property type="entry name" value="DEHYDROGENASES, SHORT CHAIN"/>
    <property type="match status" value="1"/>
</dbReference>
<dbReference type="PRINTS" id="PR00080">
    <property type="entry name" value="SDRFAMILY"/>
</dbReference>
<dbReference type="Pfam" id="PF13561">
    <property type="entry name" value="adh_short_C2"/>
    <property type="match status" value="1"/>
</dbReference>
<dbReference type="SUPFAM" id="SSF51735">
    <property type="entry name" value="NAD(P)-binding Rossmann-fold domains"/>
    <property type="match status" value="1"/>
</dbReference>
<comment type="similarity">
    <text evidence="1">Belongs to the short-chain dehydrogenases/reductases (SDR) family.</text>
</comment>
<accession>A0A5C4N1I5</accession>
<dbReference type="Gene3D" id="3.40.50.720">
    <property type="entry name" value="NAD(P)-binding Rossmann-like Domain"/>
    <property type="match status" value="1"/>
</dbReference>
<reference evidence="3 4" key="1">
    <citation type="submission" date="2019-06" db="EMBL/GenBank/DDBJ databases">
        <title>YIM 131921 draft genome.</title>
        <authorList>
            <person name="Jiang L."/>
        </authorList>
    </citation>
    <scope>NUCLEOTIDE SEQUENCE [LARGE SCALE GENOMIC DNA]</scope>
    <source>
        <strain evidence="3 4">YIM 131921</strain>
    </source>
</reference>
<evidence type="ECO:0000313" key="4">
    <source>
        <dbReference type="Proteomes" id="UP000305887"/>
    </source>
</evidence>
<keyword evidence="4" id="KW-1185">Reference proteome</keyword>
<dbReference type="InterPro" id="IPR002347">
    <property type="entry name" value="SDR_fam"/>
</dbReference>
<comment type="caution">
    <text evidence="3">The sequence shown here is derived from an EMBL/GenBank/DDBJ whole genome shotgun (WGS) entry which is preliminary data.</text>
</comment>
<keyword evidence="2" id="KW-0560">Oxidoreductase</keyword>
<gene>
    <name evidence="3" type="ORF">FHG66_05650</name>
</gene>
<dbReference type="OrthoDB" id="9789398at2"/>
<dbReference type="FunFam" id="3.40.50.720:FF:000084">
    <property type="entry name" value="Short-chain dehydrogenase reductase"/>
    <property type="match status" value="1"/>
</dbReference>
<dbReference type="Proteomes" id="UP000305887">
    <property type="component" value="Unassembled WGS sequence"/>
</dbReference>
<name>A0A5C4N1I5_9RHOB</name>
<dbReference type="AlphaFoldDB" id="A0A5C4N1I5"/>
<proteinExistence type="inferred from homology"/>
<evidence type="ECO:0000256" key="1">
    <source>
        <dbReference type="ARBA" id="ARBA00006484"/>
    </source>
</evidence>
<evidence type="ECO:0000313" key="3">
    <source>
        <dbReference type="EMBL" id="TNC51641.1"/>
    </source>
</evidence>
<organism evidence="3 4">
    <name type="scientific">Rubellimicrobium rubrum</name>
    <dbReference type="NCBI Taxonomy" id="2585369"/>
    <lineage>
        <taxon>Bacteria</taxon>
        <taxon>Pseudomonadati</taxon>
        <taxon>Pseudomonadota</taxon>
        <taxon>Alphaproteobacteria</taxon>
        <taxon>Rhodobacterales</taxon>
        <taxon>Roseobacteraceae</taxon>
        <taxon>Rubellimicrobium</taxon>
    </lineage>
</organism>